<dbReference type="InParanoid" id="A0A420WIX4"/>
<dbReference type="EMBL" id="RBII01000001">
    <property type="protein sequence ID" value="RKQ70981.1"/>
    <property type="molecule type" value="Genomic_DNA"/>
</dbReference>
<dbReference type="AlphaFoldDB" id="A0A420WIX4"/>
<sequence length="156" mass="17022">MMMRSLLISSGFLLIGLAVPASVWAQPKTDTETPQTASQFAKPELPSKADIEDMLESLPDMNAIMSDMFVILKDEDLREEVQKSAETFAAKMKESDAFETGPDGLPDFNKALAELMGSFADEEGLGGMLEIMTEVAEELSESTEKHLTKKNSESAP</sequence>
<feature type="signal peptide" evidence="2">
    <location>
        <begin position="1"/>
        <end position="25"/>
    </location>
</feature>
<dbReference type="Proteomes" id="UP000282211">
    <property type="component" value="Unassembled WGS sequence"/>
</dbReference>
<proteinExistence type="predicted"/>
<feature type="compositionally biased region" description="Basic and acidic residues" evidence="1">
    <location>
        <begin position="142"/>
        <end position="156"/>
    </location>
</feature>
<keyword evidence="4" id="KW-1185">Reference proteome</keyword>
<comment type="caution">
    <text evidence="3">The sequence shown here is derived from an EMBL/GenBank/DDBJ whole genome shotgun (WGS) entry which is preliminary data.</text>
</comment>
<keyword evidence="2" id="KW-0732">Signal</keyword>
<evidence type="ECO:0000313" key="4">
    <source>
        <dbReference type="Proteomes" id="UP000282211"/>
    </source>
</evidence>
<dbReference type="OrthoDB" id="9959729at2"/>
<evidence type="ECO:0000313" key="3">
    <source>
        <dbReference type="EMBL" id="RKQ70981.1"/>
    </source>
</evidence>
<gene>
    <name evidence="3" type="ORF">DES40_0288</name>
</gene>
<evidence type="ECO:0000256" key="1">
    <source>
        <dbReference type="SAM" id="MobiDB-lite"/>
    </source>
</evidence>
<feature type="region of interest" description="Disordered" evidence="1">
    <location>
        <begin position="137"/>
        <end position="156"/>
    </location>
</feature>
<feature type="chain" id="PRO_5019257205" evidence="2">
    <location>
        <begin position="26"/>
        <end position="156"/>
    </location>
</feature>
<name>A0A420WIX4_9PROT</name>
<evidence type="ECO:0000256" key="2">
    <source>
        <dbReference type="SAM" id="SignalP"/>
    </source>
</evidence>
<reference evidence="3 4" key="1">
    <citation type="submission" date="2018-10" db="EMBL/GenBank/DDBJ databases">
        <title>Genomic Encyclopedia of Type Strains, Phase IV (KMG-IV): sequencing the most valuable type-strain genomes for metagenomic binning, comparative biology and taxonomic classification.</title>
        <authorList>
            <person name="Goeker M."/>
        </authorList>
    </citation>
    <scope>NUCLEOTIDE SEQUENCE [LARGE SCALE GENOMIC DNA]</scope>
    <source>
        <strain evidence="3 4">DSM 22008</strain>
    </source>
</reference>
<protein>
    <submittedName>
        <fullName evidence="3">Uncharacterized protein</fullName>
    </submittedName>
</protein>
<organism evidence="3 4">
    <name type="scientific">Litorimonas taeanensis</name>
    <dbReference type="NCBI Taxonomy" id="568099"/>
    <lineage>
        <taxon>Bacteria</taxon>
        <taxon>Pseudomonadati</taxon>
        <taxon>Pseudomonadota</taxon>
        <taxon>Alphaproteobacteria</taxon>
        <taxon>Maricaulales</taxon>
        <taxon>Robiginitomaculaceae</taxon>
    </lineage>
</organism>
<dbReference type="RefSeq" id="WP_121098794.1">
    <property type="nucleotide sequence ID" value="NZ_RBII01000001.1"/>
</dbReference>
<accession>A0A420WIX4</accession>